<evidence type="ECO:0000256" key="4">
    <source>
        <dbReference type="ARBA" id="ARBA00023002"/>
    </source>
</evidence>
<evidence type="ECO:0000259" key="6">
    <source>
        <dbReference type="Pfam" id="PF00107"/>
    </source>
</evidence>
<dbReference type="GO" id="GO:0008270">
    <property type="term" value="F:zinc ion binding"/>
    <property type="evidence" value="ECO:0007669"/>
    <property type="project" value="InterPro"/>
</dbReference>
<dbReference type="PANTHER" id="PTHR42683">
    <property type="entry name" value="ALDEHYDE REDUCTASE"/>
    <property type="match status" value="1"/>
</dbReference>
<comment type="caution">
    <text evidence="8">The sequence shown here is derived from an EMBL/GenBank/DDBJ whole genome shotgun (WGS) entry which is preliminary data.</text>
</comment>
<dbReference type="GO" id="GO:0016616">
    <property type="term" value="F:oxidoreductase activity, acting on the CH-OH group of donors, NAD or NADP as acceptor"/>
    <property type="evidence" value="ECO:0007669"/>
    <property type="project" value="InterPro"/>
</dbReference>
<organism evidence="8 9">
    <name type="scientific">Roridomyces roridus</name>
    <dbReference type="NCBI Taxonomy" id="1738132"/>
    <lineage>
        <taxon>Eukaryota</taxon>
        <taxon>Fungi</taxon>
        <taxon>Dikarya</taxon>
        <taxon>Basidiomycota</taxon>
        <taxon>Agaricomycotina</taxon>
        <taxon>Agaricomycetes</taxon>
        <taxon>Agaricomycetidae</taxon>
        <taxon>Agaricales</taxon>
        <taxon>Marasmiineae</taxon>
        <taxon>Mycenaceae</taxon>
        <taxon>Roridomyces</taxon>
    </lineage>
</organism>
<dbReference type="FunFam" id="3.40.50.720:FF:000022">
    <property type="entry name" value="Cinnamyl alcohol dehydrogenase"/>
    <property type="match status" value="1"/>
</dbReference>
<evidence type="ECO:0000256" key="5">
    <source>
        <dbReference type="RuleBase" id="RU361277"/>
    </source>
</evidence>
<reference evidence="8" key="1">
    <citation type="submission" date="2023-03" db="EMBL/GenBank/DDBJ databases">
        <title>Massive genome expansion in bonnet fungi (Mycena s.s.) driven by repeated elements and novel gene families across ecological guilds.</title>
        <authorList>
            <consortium name="Lawrence Berkeley National Laboratory"/>
            <person name="Harder C.B."/>
            <person name="Miyauchi S."/>
            <person name="Viragh M."/>
            <person name="Kuo A."/>
            <person name="Thoen E."/>
            <person name="Andreopoulos B."/>
            <person name="Lu D."/>
            <person name="Skrede I."/>
            <person name="Drula E."/>
            <person name="Henrissat B."/>
            <person name="Morin E."/>
            <person name="Kohler A."/>
            <person name="Barry K."/>
            <person name="LaButti K."/>
            <person name="Morin E."/>
            <person name="Salamov A."/>
            <person name="Lipzen A."/>
            <person name="Mereny Z."/>
            <person name="Hegedus B."/>
            <person name="Baldrian P."/>
            <person name="Stursova M."/>
            <person name="Weitz H."/>
            <person name="Taylor A."/>
            <person name="Grigoriev I.V."/>
            <person name="Nagy L.G."/>
            <person name="Martin F."/>
            <person name="Kauserud H."/>
        </authorList>
    </citation>
    <scope>NUCLEOTIDE SEQUENCE</scope>
    <source>
        <strain evidence="8">9284</strain>
    </source>
</reference>
<keyword evidence="9" id="KW-1185">Reference proteome</keyword>
<dbReference type="InterPro" id="IPR013149">
    <property type="entry name" value="ADH-like_C"/>
</dbReference>
<protein>
    <submittedName>
        <fullName evidence="8">Chaperonin 10-like protein</fullName>
    </submittedName>
</protein>
<evidence type="ECO:0000256" key="2">
    <source>
        <dbReference type="ARBA" id="ARBA00022723"/>
    </source>
</evidence>
<evidence type="ECO:0000256" key="3">
    <source>
        <dbReference type="ARBA" id="ARBA00022833"/>
    </source>
</evidence>
<name>A0AAD7FNJ5_9AGAR</name>
<dbReference type="CDD" id="cd05283">
    <property type="entry name" value="CAD1"/>
    <property type="match status" value="1"/>
</dbReference>
<dbReference type="InterPro" id="IPR047109">
    <property type="entry name" value="CAD-like"/>
</dbReference>
<sequence length="332" mass="36213">MSVEFTVYKGSANDGIVEAKTTHAPPTGNQVLVKITHSGVCGSDEHYRQADIVLGHEGVGTVEQIGEAVTDLTVGDVVGWGYVHKTCGKCEQCLLGRDQYCPTREFYGDANLHQGSFGSRAIWDADFVFKVPEGIKPEHAAPLMCGGATIFELMETFNIRPADRVGVVGIGGLGHLAIIFLAKIGANVVVFSSTESKREEALRLGASEFIATQGLDKFDIPQLDFLIVTTSFLPNWQPYLDVMKPRGTIFPLTISFDNLSIPTLALVPRGINLQGSSVASRSVQKRMLEFSARNKVEPIVELFPLTKDGVEEGMQRLRDGKVRYRAVLVAKE</sequence>
<dbReference type="Pfam" id="PF00107">
    <property type="entry name" value="ADH_zinc_N"/>
    <property type="match status" value="1"/>
</dbReference>
<dbReference type="EMBL" id="JARKIF010000007">
    <property type="protein sequence ID" value="KAJ7634609.1"/>
    <property type="molecule type" value="Genomic_DNA"/>
</dbReference>
<dbReference type="Gene3D" id="3.90.180.10">
    <property type="entry name" value="Medium-chain alcohol dehydrogenases, catalytic domain"/>
    <property type="match status" value="1"/>
</dbReference>
<keyword evidence="4" id="KW-0560">Oxidoreductase</keyword>
<feature type="domain" description="Alcohol dehydrogenase-like N-terminal" evidence="7">
    <location>
        <begin position="29"/>
        <end position="133"/>
    </location>
</feature>
<keyword evidence="3 5" id="KW-0862">Zinc</keyword>
<dbReference type="PROSITE" id="PS00059">
    <property type="entry name" value="ADH_ZINC"/>
    <property type="match status" value="1"/>
</dbReference>
<dbReference type="InterPro" id="IPR036291">
    <property type="entry name" value="NAD(P)-bd_dom_sf"/>
</dbReference>
<comment type="cofactor">
    <cofactor evidence="1 5">
        <name>Zn(2+)</name>
        <dbReference type="ChEBI" id="CHEBI:29105"/>
    </cofactor>
</comment>
<dbReference type="Pfam" id="PF08240">
    <property type="entry name" value="ADH_N"/>
    <property type="match status" value="1"/>
</dbReference>
<dbReference type="InterPro" id="IPR013154">
    <property type="entry name" value="ADH-like_N"/>
</dbReference>
<proteinExistence type="inferred from homology"/>
<comment type="similarity">
    <text evidence="5">Belongs to the zinc-containing alcohol dehydrogenase family.</text>
</comment>
<gene>
    <name evidence="8" type="ORF">FB45DRAFT_743364</name>
</gene>
<dbReference type="InterPro" id="IPR011032">
    <property type="entry name" value="GroES-like_sf"/>
</dbReference>
<dbReference type="Gene3D" id="3.40.50.720">
    <property type="entry name" value="NAD(P)-binding Rossmann-like Domain"/>
    <property type="match status" value="1"/>
</dbReference>
<dbReference type="Proteomes" id="UP001221142">
    <property type="component" value="Unassembled WGS sequence"/>
</dbReference>
<evidence type="ECO:0000313" key="8">
    <source>
        <dbReference type="EMBL" id="KAJ7634609.1"/>
    </source>
</evidence>
<dbReference type="SUPFAM" id="SSF51735">
    <property type="entry name" value="NAD(P)-binding Rossmann-fold domains"/>
    <property type="match status" value="1"/>
</dbReference>
<feature type="domain" description="Alcohol dehydrogenase-like C-terminal" evidence="6">
    <location>
        <begin position="172"/>
        <end position="291"/>
    </location>
</feature>
<dbReference type="AlphaFoldDB" id="A0AAD7FNJ5"/>
<evidence type="ECO:0000259" key="7">
    <source>
        <dbReference type="Pfam" id="PF08240"/>
    </source>
</evidence>
<dbReference type="InterPro" id="IPR002328">
    <property type="entry name" value="ADH_Zn_CS"/>
</dbReference>
<dbReference type="SUPFAM" id="SSF50129">
    <property type="entry name" value="GroES-like"/>
    <property type="match status" value="1"/>
</dbReference>
<keyword evidence="2 5" id="KW-0479">Metal-binding</keyword>
<accession>A0AAD7FNJ5</accession>
<evidence type="ECO:0000313" key="9">
    <source>
        <dbReference type="Proteomes" id="UP001221142"/>
    </source>
</evidence>
<evidence type="ECO:0000256" key="1">
    <source>
        <dbReference type="ARBA" id="ARBA00001947"/>
    </source>
</evidence>